<organism evidence="3 4">
    <name type="scientific">Nitrospira lenta</name>
    <dbReference type="NCBI Taxonomy" id="1436998"/>
    <lineage>
        <taxon>Bacteria</taxon>
        <taxon>Pseudomonadati</taxon>
        <taxon>Nitrospirota</taxon>
        <taxon>Nitrospiria</taxon>
        <taxon>Nitrospirales</taxon>
        <taxon>Nitrospiraceae</taxon>
        <taxon>Nitrospira</taxon>
    </lineage>
</organism>
<feature type="domain" description="DUF58" evidence="2">
    <location>
        <begin position="211"/>
        <end position="318"/>
    </location>
</feature>
<protein>
    <recommendedName>
        <fullName evidence="2">DUF58 domain-containing protein</fullName>
    </recommendedName>
</protein>
<keyword evidence="1" id="KW-0472">Membrane</keyword>
<keyword evidence="1" id="KW-0812">Transmembrane</keyword>
<feature type="transmembrane region" description="Helical" evidence="1">
    <location>
        <begin position="20"/>
        <end position="39"/>
    </location>
</feature>
<reference evidence="4" key="1">
    <citation type="submission" date="2018-04" db="EMBL/GenBank/DDBJ databases">
        <authorList>
            <person name="Lucker S."/>
            <person name="Sakoula D."/>
        </authorList>
    </citation>
    <scope>NUCLEOTIDE SEQUENCE [LARGE SCALE GENOMIC DNA]</scope>
</reference>
<dbReference type="Proteomes" id="UP000248168">
    <property type="component" value="Unassembled WGS sequence"/>
</dbReference>
<dbReference type="RefSeq" id="WP_121988772.1">
    <property type="nucleotide sequence ID" value="NZ_OUNR01000012.1"/>
</dbReference>
<dbReference type="AlphaFoldDB" id="A0A330L4Z1"/>
<dbReference type="Pfam" id="PF01882">
    <property type="entry name" value="DUF58"/>
    <property type="match status" value="1"/>
</dbReference>
<sequence>MLTSVRRLFSHFLRHRSTRVTTEGTRFLFFTLAVAVAAINTGNNLFYLLLAMMLSIILMSGIMAEYCLRRLEFHRHLPDLVYAGEPVTATVVVANRKSRLPSFSLHLWDVTGKQDFDRGFTLWQLMPGASQILSYPFIATRRGRLRFDGVRVGTSFPFGLFHKKAYYPLDGSIVVAPIVRPLERTFLRDVALFGQDMSLSRKGHGSDLYNLRQYHAGDDSRSIHWLSTARTSKLMVRETEAEDQRRVTLMLSLLAPPSHEQLFEEAVSLTASMVQDLGARGYQVRLVVGEVSSPFGQGEAHLLGLMETLALCERRHPDGLESQPPSGDVSYDPEGGATILLVPWGEARTVFHGVKPDGIVSESVLQGRLHAV</sequence>
<name>A0A330L4Z1_9BACT</name>
<dbReference type="InterPro" id="IPR002881">
    <property type="entry name" value="DUF58"/>
</dbReference>
<evidence type="ECO:0000259" key="2">
    <source>
        <dbReference type="Pfam" id="PF01882"/>
    </source>
</evidence>
<accession>A0A330L4Z1</accession>
<dbReference type="PANTHER" id="PTHR34351:SF1">
    <property type="entry name" value="SLR1927 PROTEIN"/>
    <property type="match status" value="1"/>
</dbReference>
<evidence type="ECO:0000313" key="4">
    <source>
        <dbReference type="Proteomes" id="UP000248168"/>
    </source>
</evidence>
<proteinExistence type="predicted"/>
<dbReference type="EMBL" id="OUNR01000012">
    <property type="protein sequence ID" value="SPP64366.1"/>
    <property type="molecule type" value="Genomic_DNA"/>
</dbReference>
<keyword evidence="4" id="KW-1185">Reference proteome</keyword>
<gene>
    <name evidence="3" type="ORF">NITLEN_20005</name>
</gene>
<dbReference type="PANTHER" id="PTHR34351">
    <property type="entry name" value="SLR1927 PROTEIN-RELATED"/>
    <property type="match status" value="1"/>
</dbReference>
<dbReference type="InParanoid" id="A0A330L4Z1"/>
<evidence type="ECO:0000256" key="1">
    <source>
        <dbReference type="SAM" id="Phobius"/>
    </source>
</evidence>
<keyword evidence="1" id="KW-1133">Transmembrane helix</keyword>
<dbReference type="OrthoDB" id="9778037at2"/>
<evidence type="ECO:0000313" key="3">
    <source>
        <dbReference type="EMBL" id="SPP64366.1"/>
    </source>
</evidence>